<reference evidence="1 2" key="1">
    <citation type="submission" date="2019-05" db="EMBL/GenBank/DDBJ databases">
        <title>Mikania micrantha, genome provides insights into the molecular mechanism of rapid growth.</title>
        <authorList>
            <person name="Liu B."/>
        </authorList>
    </citation>
    <scope>NUCLEOTIDE SEQUENCE [LARGE SCALE GENOMIC DNA]</scope>
    <source>
        <strain evidence="1">NLD-2019</strain>
        <tissue evidence="1">Leaf</tissue>
    </source>
</reference>
<name>A0A5N6Q3H8_9ASTR</name>
<keyword evidence="2" id="KW-1185">Reference proteome</keyword>
<sequence length="169" mass="19367">MVHHDSITTPLNNKVIVGFGIQERTPTKIDAHDLTATRDLWHINSNCLIFQVYTQDFKWLSAADRYGFEEMQSTMYHGLTEQFAPFPKGYGILMFPHVSLQSGLEYFGIVNDAAASERKMSISKWSTGLYFHVLINTMAGYMAFKHNTRLQHIQEYSELLALIGFDLII</sequence>
<evidence type="ECO:0000313" key="2">
    <source>
        <dbReference type="Proteomes" id="UP000326396"/>
    </source>
</evidence>
<protein>
    <submittedName>
        <fullName evidence="1">Uncharacterized protein</fullName>
    </submittedName>
</protein>
<comment type="caution">
    <text evidence="1">The sequence shown here is derived from an EMBL/GenBank/DDBJ whole genome shotgun (WGS) entry which is preliminary data.</text>
</comment>
<proteinExistence type="predicted"/>
<accession>A0A5N6Q3H8</accession>
<gene>
    <name evidence="1" type="ORF">E3N88_01524</name>
</gene>
<dbReference type="Proteomes" id="UP000326396">
    <property type="component" value="Linkage Group LG1"/>
</dbReference>
<evidence type="ECO:0000313" key="1">
    <source>
        <dbReference type="EMBL" id="KAD7478388.1"/>
    </source>
</evidence>
<dbReference type="AlphaFoldDB" id="A0A5N6Q3H8"/>
<dbReference type="EMBL" id="SZYD01000001">
    <property type="protein sequence ID" value="KAD7478388.1"/>
    <property type="molecule type" value="Genomic_DNA"/>
</dbReference>
<organism evidence="1 2">
    <name type="scientific">Mikania micrantha</name>
    <name type="common">bitter vine</name>
    <dbReference type="NCBI Taxonomy" id="192012"/>
    <lineage>
        <taxon>Eukaryota</taxon>
        <taxon>Viridiplantae</taxon>
        <taxon>Streptophyta</taxon>
        <taxon>Embryophyta</taxon>
        <taxon>Tracheophyta</taxon>
        <taxon>Spermatophyta</taxon>
        <taxon>Magnoliopsida</taxon>
        <taxon>eudicotyledons</taxon>
        <taxon>Gunneridae</taxon>
        <taxon>Pentapetalae</taxon>
        <taxon>asterids</taxon>
        <taxon>campanulids</taxon>
        <taxon>Asterales</taxon>
        <taxon>Asteraceae</taxon>
        <taxon>Asteroideae</taxon>
        <taxon>Heliantheae alliance</taxon>
        <taxon>Eupatorieae</taxon>
        <taxon>Mikania</taxon>
    </lineage>
</organism>